<organism evidence="2 3">
    <name type="scientific">Cucurbitaria berberidis CBS 394.84</name>
    <dbReference type="NCBI Taxonomy" id="1168544"/>
    <lineage>
        <taxon>Eukaryota</taxon>
        <taxon>Fungi</taxon>
        <taxon>Dikarya</taxon>
        <taxon>Ascomycota</taxon>
        <taxon>Pezizomycotina</taxon>
        <taxon>Dothideomycetes</taxon>
        <taxon>Pleosporomycetidae</taxon>
        <taxon>Pleosporales</taxon>
        <taxon>Pleosporineae</taxon>
        <taxon>Cucurbitariaceae</taxon>
        <taxon>Cucurbitaria</taxon>
    </lineage>
</organism>
<dbReference type="GeneID" id="63851484"/>
<feature type="region of interest" description="Disordered" evidence="1">
    <location>
        <begin position="44"/>
        <end position="80"/>
    </location>
</feature>
<evidence type="ECO:0000313" key="3">
    <source>
        <dbReference type="Proteomes" id="UP000800039"/>
    </source>
</evidence>
<keyword evidence="3" id="KW-1185">Reference proteome</keyword>
<comment type="caution">
    <text evidence="2">The sequence shown here is derived from an EMBL/GenBank/DDBJ whole genome shotgun (WGS) entry which is preliminary data.</text>
</comment>
<dbReference type="EMBL" id="ML976619">
    <property type="protein sequence ID" value="KAF1840842.1"/>
    <property type="molecule type" value="Genomic_DNA"/>
</dbReference>
<accession>A0A9P4G883</accession>
<evidence type="ECO:0000256" key="1">
    <source>
        <dbReference type="SAM" id="MobiDB-lite"/>
    </source>
</evidence>
<dbReference type="AlphaFoldDB" id="A0A9P4G883"/>
<proteinExistence type="predicted"/>
<protein>
    <submittedName>
        <fullName evidence="2">Uncharacterized protein</fullName>
    </submittedName>
</protein>
<evidence type="ECO:0000313" key="2">
    <source>
        <dbReference type="EMBL" id="KAF1840842.1"/>
    </source>
</evidence>
<gene>
    <name evidence="2" type="ORF">K460DRAFT_370823</name>
</gene>
<sequence>MTMSILEPRGTSICTYFLCWITIKIKMKIRTLFAGSRPAIVTKRRDPLRTAAPRHPNNSTAAKRTHSTPKPPRPLDAGPDAFSAAVSLPACMKVTHVA</sequence>
<dbReference type="Proteomes" id="UP000800039">
    <property type="component" value="Unassembled WGS sequence"/>
</dbReference>
<dbReference type="RefSeq" id="XP_040783405.1">
    <property type="nucleotide sequence ID" value="XM_040934233.1"/>
</dbReference>
<name>A0A9P4G883_9PLEO</name>
<reference evidence="2" key="1">
    <citation type="submission" date="2020-01" db="EMBL/GenBank/DDBJ databases">
        <authorList>
            <consortium name="DOE Joint Genome Institute"/>
            <person name="Haridas S."/>
            <person name="Albert R."/>
            <person name="Binder M."/>
            <person name="Bloem J."/>
            <person name="Labutti K."/>
            <person name="Salamov A."/>
            <person name="Andreopoulos B."/>
            <person name="Baker S.E."/>
            <person name="Barry K."/>
            <person name="Bills G."/>
            <person name="Bluhm B.H."/>
            <person name="Cannon C."/>
            <person name="Castanera R."/>
            <person name="Culley D.E."/>
            <person name="Daum C."/>
            <person name="Ezra D."/>
            <person name="Gonzalez J.B."/>
            <person name="Henrissat B."/>
            <person name="Kuo A."/>
            <person name="Liang C."/>
            <person name="Lipzen A."/>
            <person name="Lutzoni F."/>
            <person name="Magnuson J."/>
            <person name="Mondo S."/>
            <person name="Nolan M."/>
            <person name="Ohm R."/>
            <person name="Pangilinan J."/>
            <person name="Park H.-J."/>
            <person name="Ramirez L."/>
            <person name="Alfaro M."/>
            <person name="Sun H."/>
            <person name="Tritt A."/>
            <person name="Yoshinaga Y."/>
            <person name="Zwiers L.-H."/>
            <person name="Turgeon B.G."/>
            <person name="Goodwin S.B."/>
            <person name="Spatafora J.W."/>
            <person name="Crous P.W."/>
            <person name="Grigoriev I.V."/>
        </authorList>
    </citation>
    <scope>NUCLEOTIDE SEQUENCE</scope>
    <source>
        <strain evidence="2">CBS 394.84</strain>
    </source>
</reference>